<gene>
    <name evidence="6" type="ORF">PDIGIT_LOCUS2697</name>
</gene>
<evidence type="ECO:0000313" key="6">
    <source>
        <dbReference type="EMBL" id="CAI6297238.1"/>
    </source>
</evidence>
<evidence type="ECO:0000256" key="4">
    <source>
        <dbReference type="ARBA" id="ARBA00023004"/>
    </source>
</evidence>
<reference evidence="6" key="1">
    <citation type="submission" date="2023-01" db="EMBL/GenBank/DDBJ databases">
        <authorList>
            <person name="Van Ghelder C."/>
            <person name="Rancurel C."/>
        </authorList>
    </citation>
    <scope>NUCLEOTIDE SEQUENCE</scope>
    <source>
        <strain evidence="6">CNCM I-4278</strain>
    </source>
</reference>
<dbReference type="InterPro" id="IPR050364">
    <property type="entry name" value="Cytochrome_P450_fung"/>
</dbReference>
<proteinExistence type="inferred from homology"/>
<dbReference type="PRINTS" id="PR00463">
    <property type="entry name" value="EP450I"/>
</dbReference>
<comment type="caution">
    <text evidence="6">The sequence shown here is derived from an EMBL/GenBank/DDBJ whole genome shotgun (WGS) entry which is preliminary data.</text>
</comment>
<accession>A0A9W4U5J9</accession>
<dbReference type="GO" id="GO:0004497">
    <property type="term" value="F:monooxygenase activity"/>
    <property type="evidence" value="ECO:0007669"/>
    <property type="project" value="UniProtKB-KW"/>
</dbReference>
<dbReference type="GO" id="GO:0016705">
    <property type="term" value="F:oxidoreductase activity, acting on paired donors, with incorporation or reduction of molecular oxygen"/>
    <property type="evidence" value="ECO:0007669"/>
    <property type="project" value="InterPro"/>
</dbReference>
<evidence type="ECO:0000256" key="3">
    <source>
        <dbReference type="ARBA" id="ARBA00023002"/>
    </source>
</evidence>
<evidence type="ECO:0000256" key="1">
    <source>
        <dbReference type="ARBA" id="ARBA00010617"/>
    </source>
</evidence>
<dbReference type="AlphaFoldDB" id="A0A9W4U5J9"/>
<dbReference type="Gene3D" id="1.10.630.10">
    <property type="entry name" value="Cytochrome P450"/>
    <property type="match status" value="1"/>
</dbReference>
<dbReference type="GO" id="GO:0005506">
    <property type="term" value="F:iron ion binding"/>
    <property type="evidence" value="ECO:0007669"/>
    <property type="project" value="InterPro"/>
</dbReference>
<dbReference type="GO" id="GO:0020037">
    <property type="term" value="F:heme binding"/>
    <property type="evidence" value="ECO:0007669"/>
    <property type="project" value="InterPro"/>
</dbReference>
<keyword evidence="4" id="KW-0408">Iron</keyword>
<dbReference type="InterPro" id="IPR001128">
    <property type="entry name" value="Cyt_P450"/>
</dbReference>
<evidence type="ECO:0008006" key="8">
    <source>
        <dbReference type="Google" id="ProtNLM"/>
    </source>
</evidence>
<organism evidence="6 7">
    <name type="scientific">Periconia digitata</name>
    <dbReference type="NCBI Taxonomy" id="1303443"/>
    <lineage>
        <taxon>Eukaryota</taxon>
        <taxon>Fungi</taxon>
        <taxon>Dikarya</taxon>
        <taxon>Ascomycota</taxon>
        <taxon>Pezizomycotina</taxon>
        <taxon>Dothideomycetes</taxon>
        <taxon>Pleosporomycetidae</taxon>
        <taxon>Pleosporales</taxon>
        <taxon>Massarineae</taxon>
        <taxon>Periconiaceae</taxon>
        <taxon>Periconia</taxon>
    </lineage>
</organism>
<dbReference type="EMBL" id="CAOQHR010000002">
    <property type="protein sequence ID" value="CAI6297238.1"/>
    <property type="molecule type" value="Genomic_DNA"/>
</dbReference>
<comment type="similarity">
    <text evidence="1">Belongs to the cytochrome P450 family.</text>
</comment>
<dbReference type="PANTHER" id="PTHR46300">
    <property type="entry name" value="P450, PUTATIVE (EUROFUNG)-RELATED-RELATED"/>
    <property type="match status" value="1"/>
</dbReference>
<name>A0A9W4U5J9_9PLEO</name>
<dbReference type="Proteomes" id="UP001152607">
    <property type="component" value="Unassembled WGS sequence"/>
</dbReference>
<evidence type="ECO:0000256" key="2">
    <source>
        <dbReference type="ARBA" id="ARBA00022723"/>
    </source>
</evidence>
<evidence type="ECO:0000256" key="5">
    <source>
        <dbReference type="ARBA" id="ARBA00023033"/>
    </source>
</evidence>
<dbReference type="InterPro" id="IPR002401">
    <property type="entry name" value="Cyt_P450_E_grp-I"/>
</dbReference>
<dbReference type="Pfam" id="PF00067">
    <property type="entry name" value="p450"/>
    <property type="match status" value="1"/>
</dbReference>
<dbReference type="InterPro" id="IPR036396">
    <property type="entry name" value="Cyt_P450_sf"/>
</dbReference>
<keyword evidence="2" id="KW-0479">Metal-binding</keyword>
<dbReference type="PANTHER" id="PTHR46300:SF2">
    <property type="entry name" value="CYTOCHROME P450 MONOOXYGENASE ALNH-RELATED"/>
    <property type="match status" value="1"/>
</dbReference>
<keyword evidence="5" id="KW-0503">Monooxygenase</keyword>
<dbReference type="SUPFAM" id="SSF48264">
    <property type="entry name" value="Cytochrome P450"/>
    <property type="match status" value="1"/>
</dbReference>
<dbReference type="OrthoDB" id="1103324at2759"/>
<sequence length="364" mass="40940">MALILDSMLHLTLLVGAIALLYKLSRLGRRGDFLPPGPPTIPILGNAHQIPTTGFNARIHEWAEQYGPVFSFILGKSICIVLNDRQAVHELIDQKGALFKDRVYDRQALETFHGLNYALMDATPMWRAQRKLTVKMMSEKNLDGPMREIRDAENASLMHDLLEDPDRFAAHIGRSLASAASIVVYGQRAKTLDDFWNTYTHAAHKAVTETLSPGSYIPTDQFPVLDLIPYSWNPATLKARKARETLDGIWQEARQRVDKRRAEGDKRDSILDNTLDGSLKSDITLSDDELNHMCGTFIEGSALTTSITIQTSILFLAKYPEYQDKAQQELDGVCGDSRVPVWEDFDSLPYINCIAKEAQRIRPV</sequence>
<evidence type="ECO:0000313" key="7">
    <source>
        <dbReference type="Proteomes" id="UP001152607"/>
    </source>
</evidence>
<keyword evidence="7" id="KW-1185">Reference proteome</keyword>
<keyword evidence="3" id="KW-0560">Oxidoreductase</keyword>
<protein>
    <recommendedName>
        <fullName evidence="8">Cytochrome P450</fullName>
    </recommendedName>
</protein>